<keyword evidence="4" id="KW-1185">Reference proteome</keyword>
<dbReference type="AlphaFoldDB" id="A0A8B9MVQ6"/>
<dbReference type="GO" id="GO:0033179">
    <property type="term" value="C:proton-transporting V-type ATPase, V0 domain"/>
    <property type="evidence" value="ECO:0007669"/>
    <property type="project" value="InterPro"/>
</dbReference>
<dbReference type="InterPro" id="IPR036079">
    <property type="entry name" value="ATPase_csu/dsu_sf"/>
</dbReference>
<evidence type="ECO:0000256" key="2">
    <source>
        <dbReference type="ARBA" id="ARBA00023065"/>
    </source>
</evidence>
<evidence type="ECO:0000256" key="1">
    <source>
        <dbReference type="ARBA" id="ARBA00022448"/>
    </source>
</evidence>
<dbReference type="Gene3D" id="1.10.132.50">
    <property type="entry name" value="ATP synthase (C/AC39) subunit, domain 3"/>
    <property type="match status" value="1"/>
</dbReference>
<dbReference type="InterPro" id="IPR002843">
    <property type="entry name" value="ATPase_V0-cplx_csu/dsu"/>
</dbReference>
<keyword evidence="1" id="KW-0813">Transport</keyword>
<dbReference type="Pfam" id="PF01992">
    <property type="entry name" value="vATP-synt_AC39"/>
    <property type="match status" value="1"/>
</dbReference>
<organism evidence="3 4">
    <name type="scientific">Accipiter nisus</name>
    <name type="common">Eurasian sparrowhawk</name>
    <dbReference type="NCBI Taxonomy" id="211598"/>
    <lineage>
        <taxon>Eukaryota</taxon>
        <taxon>Metazoa</taxon>
        <taxon>Chordata</taxon>
        <taxon>Craniata</taxon>
        <taxon>Vertebrata</taxon>
        <taxon>Euteleostomi</taxon>
        <taxon>Archelosauria</taxon>
        <taxon>Archosauria</taxon>
        <taxon>Dinosauria</taxon>
        <taxon>Saurischia</taxon>
        <taxon>Theropoda</taxon>
        <taxon>Coelurosauria</taxon>
        <taxon>Aves</taxon>
        <taxon>Neognathae</taxon>
        <taxon>Neoaves</taxon>
        <taxon>Telluraves</taxon>
        <taxon>Accipitrimorphae</taxon>
        <taxon>Accipitriformes</taxon>
        <taxon>Accipitridae</taxon>
        <taxon>Accipitrinae</taxon>
        <taxon>Accipiter</taxon>
    </lineage>
</organism>
<proteinExistence type="predicted"/>
<evidence type="ECO:0000313" key="4">
    <source>
        <dbReference type="Proteomes" id="UP000694541"/>
    </source>
</evidence>
<evidence type="ECO:0000313" key="3">
    <source>
        <dbReference type="Ensembl" id="ENSANIP00000014707.1"/>
    </source>
</evidence>
<reference evidence="3" key="1">
    <citation type="submission" date="2025-08" db="UniProtKB">
        <authorList>
            <consortium name="Ensembl"/>
        </authorList>
    </citation>
    <scope>IDENTIFICATION</scope>
</reference>
<dbReference type="SUPFAM" id="SSF103486">
    <property type="entry name" value="V-type ATP synthase subunit C"/>
    <property type="match status" value="1"/>
</dbReference>
<keyword evidence="2" id="KW-0406">Ion transport</keyword>
<dbReference type="InterPro" id="IPR016727">
    <property type="entry name" value="ATPase_V0-cplx_dsu"/>
</dbReference>
<dbReference type="Ensembl" id="ENSANIT00000015217.1">
    <property type="protein sequence ID" value="ENSANIP00000014707.1"/>
    <property type="gene ID" value="ENSANIG00000010000.1"/>
</dbReference>
<dbReference type="PANTHER" id="PTHR11028">
    <property type="entry name" value="VACUOLAR ATP SYNTHASE SUBUNIT AC39"/>
    <property type="match status" value="1"/>
</dbReference>
<dbReference type="GO" id="GO:0046961">
    <property type="term" value="F:proton-transporting ATPase activity, rotational mechanism"/>
    <property type="evidence" value="ECO:0007669"/>
    <property type="project" value="InterPro"/>
</dbReference>
<name>A0A8B9MVQ6_9AVES</name>
<protein>
    <submittedName>
        <fullName evidence="3">ATPase H+ transporting V0 subunit d1</fullName>
    </submittedName>
</protein>
<reference evidence="3" key="2">
    <citation type="submission" date="2025-09" db="UniProtKB">
        <authorList>
            <consortium name="Ensembl"/>
        </authorList>
    </citation>
    <scope>IDENTIFICATION</scope>
</reference>
<dbReference type="Proteomes" id="UP000694541">
    <property type="component" value="Unplaced"/>
</dbReference>
<accession>A0A8B9MVQ6</accession>
<sequence length="138" mass="15613">MSSFPELYFNVDNGYLEGLVRGFKAGVLRQGDYVNLVQCESLEDLKLHLQSTDYGNFLANEASPLTVSVIDDKLKEKMVVEFRHMRNHAYEPLASFLDFITFPLMPLGLHSSHQWSIDGIEKVLSASAGPRWESPSVY</sequence>
<dbReference type="InterPro" id="IPR044911">
    <property type="entry name" value="V-type_ATPase_csu/dsu_dom_3"/>
</dbReference>